<dbReference type="PANTHER" id="PTHR18895">
    <property type="entry name" value="HEMK METHYLTRANSFERASE"/>
    <property type="match status" value="1"/>
</dbReference>
<sequence>MVSTATLVGSAAVLLRNAGIDTPRNDAKLLLAEAFEIAPGDVEKSVLLGENADELMQGSKARSDRDDGRAGEGCLDGRRRLDRFRHMVALRQMREPLQYIVGHAPFRYLDLRVGPGVFIPRPETEEVVQAAIDWIRLWHLDHPRIVDLCAGSGAVGLSMFTEIPNAEVWAVEISEEALKWARCNRDLVLSKKGNFLSCERLRTETGDPLASESASVSLSQPGNENRRQRPLPHVHRYHLVQGDAVDDAVLGELNGTIDAVVTNPPYVPLSHIPSQPEVRNHDPDLALYGGSSDGLHVPRQVVTRSRALLRPGGLLVMEHDISQAQALRSFAIAEGFTDVRTGEDLNGRPRYLSALKGIEFPS</sequence>
<gene>
    <name evidence="2" type="ORF">BBOMB_0382</name>
</gene>
<reference evidence="2 3" key="1">
    <citation type="journal article" date="2014" name="Appl. Environ. Microbiol.">
        <title>Genomic encyclopedia of type strains of the genus Bifidobacterium.</title>
        <authorList>
            <person name="Milani C."/>
            <person name="Lugli G.A."/>
            <person name="Duranti S."/>
            <person name="Turroni F."/>
            <person name="Bottacini F."/>
            <person name="Mangifesta M."/>
            <person name="Sanchez B."/>
            <person name="Viappiani A."/>
            <person name="Mancabelli L."/>
            <person name="Taminiau B."/>
            <person name="Delcenserie V."/>
            <person name="Barrangou R."/>
            <person name="Margolles A."/>
            <person name="van Sinderen D."/>
            <person name="Ventura M."/>
        </authorList>
    </citation>
    <scope>NUCLEOTIDE SEQUENCE [LARGE SCALE GENOMIC DNA]</scope>
    <source>
        <strain evidence="2 3">DSM 19703</strain>
    </source>
</reference>
<dbReference type="PANTHER" id="PTHR18895:SF74">
    <property type="entry name" value="MTRF1L RELEASE FACTOR GLUTAMINE METHYLTRANSFERASE"/>
    <property type="match status" value="1"/>
</dbReference>
<keyword evidence="2" id="KW-0489">Methyltransferase</keyword>
<dbReference type="RefSeq" id="WP_238549852.1">
    <property type="nucleotide sequence ID" value="NZ_ATLK01000001.1"/>
</dbReference>
<dbReference type="AlphaFoldDB" id="A0A080N2J0"/>
<dbReference type="InterPro" id="IPR002052">
    <property type="entry name" value="DNA_methylase_N6_adenine_CS"/>
</dbReference>
<name>A0A080N2J0_9BIFI</name>
<organism evidence="2 3">
    <name type="scientific">Bifidobacterium bombi DSM 19703</name>
    <dbReference type="NCBI Taxonomy" id="1341695"/>
    <lineage>
        <taxon>Bacteria</taxon>
        <taxon>Bacillati</taxon>
        <taxon>Actinomycetota</taxon>
        <taxon>Actinomycetes</taxon>
        <taxon>Bifidobacteriales</taxon>
        <taxon>Bifidobacteriaceae</taxon>
        <taxon>Bifidobacterium</taxon>
    </lineage>
</organism>
<protein>
    <submittedName>
        <fullName evidence="2">Protein-(Glutamine-N5) methyltransferase</fullName>
        <ecNumber evidence="2">2.1.1.33</ecNumber>
    </submittedName>
</protein>
<proteinExistence type="predicted"/>
<dbReference type="Proteomes" id="UP000028730">
    <property type="component" value="Unassembled WGS sequence"/>
</dbReference>
<dbReference type="Gene3D" id="3.40.50.150">
    <property type="entry name" value="Vaccinia Virus protein VP39"/>
    <property type="match status" value="1"/>
</dbReference>
<feature type="region of interest" description="Disordered" evidence="1">
    <location>
        <begin position="209"/>
        <end position="229"/>
    </location>
</feature>
<evidence type="ECO:0000313" key="3">
    <source>
        <dbReference type="Proteomes" id="UP000028730"/>
    </source>
</evidence>
<keyword evidence="2" id="KW-0808">Transferase</keyword>
<dbReference type="InterPro" id="IPR029063">
    <property type="entry name" value="SAM-dependent_MTases_sf"/>
</dbReference>
<dbReference type="GO" id="GO:0008176">
    <property type="term" value="F:tRNA (guanine(46)-N7)-methyltransferase activity"/>
    <property type="evidence" value="ECO:0007669"/>
    <property type="project" value="UniProtKB-EC"/>
</dbReference>
<dbReference type="CDD" id="cd02440">
    <property type="entry name" value="AdoMet_MTases"/>
    <property type="match status" value="1"/>
</dbReference>
<comment type="caution">
    <text evidence="2">The sequence shown here is derived from an EMBL/GenBank/DDBJ whole genome shotgun (WGS) entry which is preliminary data.</text>
</comment>
<evidence type="ECO:0000256" key="1">
    <source>
        <dbReference type="SAM" id="MobiDB-lite"/>
    </source>
</evidence>
<dbReference type="EC" id="2.1.1.33" evidence="2"/>
<dbReference type="Gene3D" id="1.10.8.10">
    <property type="entry name" value="DNA helicase RuvA subunit, C-terminal domain"/>
    <property type="match status" value="1"/>
</dbReference>
<keyword evidence="3" id="KW-1185">Reference proteome</keyword>
<dbReference type="GO" id="GO:0003676">
    <property type="term" value="F:nucleic acid binding"/>
    <property type="evidence" value="ECO:0007669"/>
    <property type="project" value="InterPro"/>
</dbReference>
<dbReference type="STRING" id="1341695.BBOMB_0382"/>
<dbReference type="SUPFAM" id="SSF53335">
    <property type="entry name" value="S-adenosyl-L-methionine-dependent methyltransferases"/>
    <property type="match status" value="1"/>
</dbReference>
<dbReference type="PROSITE" id="PS00092">
    <property type="entry name" value="N6_MTASE"/>
    <property type="match status" value="1"/>
</dbReference>
<accession>A0A080N2J0</accession>
<feature type="compositionally biased region" description="Polar residues" evidence="1">
    <location>
        <begin position="212"/>
        <end position="223"/>
    </location>
</feature>
<evidence type="ECO:0000313" key="2">
    <source>
        <dbReference type="EMBL" id="KFF31051.1"/>
    </source>
</evidence>
<dbReference type="eggNOG" id="COG2890">
    <property type="taxonomic scope" value="Bacteria"/>
</dbReference>
<dbReference type="EMBL" id="ATLK01000001">
    <property type="protein sequence ID" value="KFF31051.1"/>
    <property type="molecule type" value="Genomic_DNA"/>
</dbReference>
<dbReference type="InterPro" id="IPR050320">
    <property type="entry name" value="N5-glutamine_MTase"/>
</dbReference>